<protein>
    <recommendedName>
        <fullName evidence="7">Large ribosomal subunit protein bL32m</fullName>
    </recommendedName>
</protein>
<comment type="caution">
    <text evidence="8">The sequence shown here is derived from an EMBL/GenBank/DDBJ whole genome shotgun (WGS) entry which is preliminary data.</text>
</comment>
<dbReference type="GO" id="GO:0003735">
    <property type="term" value="F:structural constituent of ribosome"/>
    <property type="evidence" value="ECO:0007669"/>
    <property type="project" value="InterPro"/>
</dbReference>
<organism evidence="8 9">
    <name type="scientific">Dimargaris verticillata</name>
    <dbReference type="NCBI Taxonomy" id="2761393"/>
    <lineage>
        <taxon>Eukaryota</taxon>
        <taxon>Fungi</taxon>
        <taxon>Fungi incertae sedis</taxon>
        <taxon>Zoopagomycota</taxon>
        <taxon>Kickxellomycotina</taxon>
        <taxon>Dimargaritomycetes</taxon>
        <taxon>Dimargaritales</taxon>
        <taxon>Dimargaritaceae</taxon>
        <taxon>Dimargaris</taxon>
    </lineage>
</organism>
<reference evidence="8" key="1">
    <citation type="submission" date="2022-07" db="EMBL/GenBank/DDBJ databases">
        <title>Phylogenomic reconstructions and comparative analyses of Kickxellomycotina fungi.</title>
        <authorList>
            <person name="Reynolds N.K."/>
            <person name="Stajich J.E."/>
            <person name="Barry K."/>
            <person name="Grigoriev I.V."/>
            <person name="Crous P."/>
            <person name="Smith M.E."/>
        </authorList>
    </citation>
    <scope>NUCLEOTIDE SEQUENCE</scope>
    <source>
        <strain evidence="8">RSA 567</strain>
    </source>
</reference>
<evidence type="ECO:0000256" key="2">
    <source>
        <dbReference type="ARBA" id="ARBA00008560"/>
    </source>
</evidence>
<evidence type="ECO:0000313" key="9">
    <source>
        <dbReference type="Proteomes" id="UP001151582"/>
    </source>
</evidence>
<comment type="similarity">
    <text evidence="2">Belongs to the bacterial ribosomal protein bL32 family.</text>
</comment>
<dbReference type="OrthoDB" id="2014905at2759"/>
<dbReference type="AlphaFoldDB" id="A0A9W8B039"/>
<keyword evidence="6" id="KW-0687">Ribonucleoprotein</keyword>
<evidence type="ECO:0000256" key="5">
    <source>
        <dbReference type="ARBA" id="ARBA00023128"/>
    </source>
</evidence>
<proteinExistence type="inferred from homology"/>
<dbReference type="Pfam" id="PF01783">
    <property type="entry name" value="Ribosomal_L32p"/>
    <property type="match status" value="1"/>
</dbReference>
<keyword evidence="9" id="KW-1185">Reference proteome</keyword>
<evidence type="ECO:0000256" key="1">
    <source>
        <dbReference type="ARBA" id="ARBA00004173"/>
    </source>
</evidence>
<dbReference type="Proteomes" id="UP001151582">
    <property type="component" value="Unassembled WGS sequence"/>
</dbReference>
<dbReference type="PANTHER" id="PTHR21026:SF2">
    <property type="entry name" value="LARGE RIBOSOMAL SUBUNIT PROTEIN BL32M"/>
    <property type="match status" value="1"/>
</dbReference>
<dbReference type="InterPro" id="IPR011332">
    <property type="entry name" value="Ribosomal_zn-bd"/>
</dbReference>
<dbReference type="EMBL" id="JANBQB010000382">
    <property type="protein sequence ID" value="KAJ1976992.1"/>
    <property type="molecule type" value="Genomic_DNA"/>
</dbReference>
<dbReference type="GO" id="GO:0005762">
    <property type="term" value="C:mitochondrial large ribosomal subunit"/>
    <property type="evidence" value="ECO:0007669"/>
    <property type="project" value="TreeGrafter"/>
</dbReference>
<evidence type="ECO:0000256" key="6">
    <source>
        <dbReference type="ARBA" id="ARBA00023274"/>
    </source>
</evidence>
<dbReference type="NCBIfam" id="TIGR01031">
    <property type="entry name" value="rpmF_bact"/>
    <property type="match status" value="1"/>
</dbReference>
<evidence type="ECO:0000256" key="4">
    <source>
        <dbReference type="ARBA" id="ARBA00022980"/>
    </source>
</evidence>
<evidence type="ECO:0000313" key="8">
    <source>
        <dbReference type="EMBL" id="KAJ1976992.1"/>
    </source>
</evidence>
<dbReference type="SUPFAM" id="SSF57829">
    <property type="entry name" value="Zn-binding ribosomal proteins"/>
    <property type="match status" value="1"/>
</dbReference>
<evidence type="ECO:0000256" key="7">
    <source>
        <dbReference type="ARBA" id="ARBA00039935"/>
    </source>
</evidence>
<keyword evidence="4" id="KW-0689">Ribosomal protein</keyword>
<accession>A0A9W8B039</accession>
<keyword evidence="3" id="KW-0809">Transit peptide</keyword>
<dbReference type="GO" id="GO:0006412">
    <property type="term" value="P:translation"/>
    <property type="evidence" value="ECO:0007669"/>
    <property type="project" value="InterPro"/>
</dbReference>
<dbReference type="InterPro" id="IPR002677">
    <property type="entry name" value="Ribosomal_bL32"/>
</dbReference>
<comment type="subcellular location">
    <subcellularLocation>
        <location evidence="1">Mitochondrion</location>
    </subcellularLocation>
</comment>
<keyword evidence="5" id="KW-0496">Mitochondrion</keyword>
<dbReference type="PANTHER" id="PTHR21026">
    <property type="entry name" value="39S RIBOSOMAL PROTEIN L32, MITOCHONDRIAL"/>
    <property type="match status" value="1"/>
</dbReference>
<sequence length="145" mass="16796">MAFVSARFLWARRPSIFQPLALGTSTANTFGCSSRTLTLASPLIREAPLPPLLPHGWAGWVQVGEQFRQRLTEIMEEAFLWAVPKKKTTHSKKRMRSSNKALKDRRDIETCPACGRNKLHHHMCLYCYRDLKRSYRLKKEEMGLH</sequence>
<evidence type="ECO:0000256" key="3">
    <source>
        <dbReference type="ARBA" id="ARBA00022946"/>
    </source>
</evidence>
<gene>
    <name evidence="8" type="ORF">H4R34_003766</name>
</gene>
<dbReference type="InterPro" id="IPR051991">
    <property type="entry name" value="Mitoribosomal_protein_bL32"/>
</dbReference>
<name>A0A9W8B039_9FUNG</name>